<reference evidence="2" key="2">
    <citation type="journal article" date="2023" name="Proc. Natl. Acad. Sci. U.S.A.">
        <title>A global phylogenomic analysis of the shiitake genus Lentinula.</title>
        <authorList>
            <person name="Sierra-Patev S."/>
            <person name="Min B."/>
            <person name="Naranjo-Ortiz M."/>
            <person name="Looney B."/>
            <person name="Konkel Z."/>
            <person name="Slot J.C."/>
            <person name="Sakamoto Y."/>
            <person name="Steenwyk J.L."/>
            <person name="Rokas A."/>
            <person name="Carro J."/>
            <person name="Camarero S."/>
            <person name="Ferreira P."/>
            <person name="Molpeceres G."/>
            <person name="Ruiz-Duenas F.J."/>
            <person name="Serrano A."/>
            <person name="Henrissat B."/>
            <person name="Drula E."/>
            <person name="Hughes K.W."/>
            <person name="Mata J.L."/>
            <person name="Ishikawa N.K."/>
            <person name="Vargas-Isla R."/>
            <person name="Ushijima S."/>
            <person name="Smith C.A."/>
            <person name="Donoghue J."/>
            <person name="Ahrendt S."/>
            <person name="Andreopoulos W."/>
            <person name="He G."/>
            <person name="LaButti K."/>
            <person name="Lipzen A."/>
            <person name="Ng V."/>
            <person name="Riley R."/>
            <person name="Sandor L."/>
            <person name="Barry K."/>
            <person name="Martinez A.T."/>
            <person name="Xiao Y."/>
            <person name="Gibbons J.G."/>
            <person name="Terashima K."/>
            <person name="Grigoriev I.V."/>
            <person name="Hibbett D."/>
        </authorList>
    </citation>
    <scope>NUCLEOTIDE SEQUENCE</scope>
    <source>
        <strain evidence="2">ET3784</strain>
    </source>
</reference>
<dbReference type="EMBL" id="JANVFO010000016">
    <property type="protein sequence ID" value="KAJ3733790.1"/>
    <property type="molecule type" value="Genomic_DNA"/>
</dbReference>
<evidence type="ECO:0000256" key="1">
    <source>
        <dbReference type="SAM" id="MobiDB-lite"/>
    </source>
</evidence>
<accession>A0AA38JNS9</accession>
<dbReference type="AlphaFoldDB" id="A0AA38JNS9"/>
<evidence type="ECO:0000313" key="2">
    <source>
        <dbReference type="EMBL" id="KAJ3733790.1"/>
    </source>
</evidence>
<proteinExistence type="predicted"/>
<organism evidence="2 3">
    <name type="scientific">Lentinula guzmanii</name>
    <dbReference type="NCBI Taxonomy" id="2804957"/>
    <lineage>
        <taxon>Eukaryota</taxon>
        <taxon>Fungi</taxon>
        <taxon>Dikarya</taxon>
        <taxon>Basidiomycota</taxon>
        <taxon>Agaricomycotina</taxon>
        <taxon>Agaricomycetes</taxon>
        <taxon>Agaricomycetidae</taxon>
        <taxon>Agaricales</taxon>
        <taxon>Marasmiineae</taxon>
        <taxon>Omphalotaceae</taxon>
        <taxon>Lentinula</taxon>
    </lineage>
</organism>
<feature type="compositionally biased region" description="Acidic residues" evidence="1">
    <location>
        <begin position="90"/>
        <end position="101"/>
    </location>
</feature>
<sequence>MFSIPSAPPGLDMAFDSILDCPITLSPDRMALGHRRNASTGSVYSDDSDDTINISDLDDDDCDIEGQTIGFPLQRMVQYETLSSGSSQGDGEENQSEDDDDDRLAALYRACTAARLESNHDAEDAGSDSSDTSSVAWDDVDFEQLVDSLLETEKLASNCEEEFVQLHPSSYHAFSAPLAMHTLRLTGNPNRDDSSILLLFLALNAPELRSDPWNPVPRILRAVERNLSSKESSVGASAGSTVYLFHPPLVHLTQESNMDPDKQEEEQGTVAQWIDFFRQVLEGLAFLHENGVVWGGFDAIEPLHCCTAEPSRPPGLGSGGAAKELEMFMMDISSDPEAFASGTHTNWTFDRNRYPVKYYFTNFRRARQISPPIIATPAPSPSSPFTKEVQSCGKWFEALIEGIYSLRGPLLPLTQAMNSGTFTADAARKLFEARIRSLNLSTDMSLWDDKITSVRWRPASQPSELCVKEVRGGKSDVQRQKTLHVTCAAGLRSSRPGLGASRTRVTETNVSTFSSTALPPPGSITRSKSHPISVVPQENIRKDVFGDLSFVKSSGVANTVTSTLPEESISVRFTKSNDSVSEGDPRISPGPSSPFNLLSPGANSHRTKIPPSPVFTIPSLVTFSSPAPLGSLSELSSPQLEQPHQQNPLLQTPTRRKTFALGTGIFSRKSIHYGPSLGLLGASNLVAGHVEEEREIGSSSLDAVVSSRPSSLMKIGRSFSMPSTGSGT</sequence>
<evidence type="ECO:0000313" key="3">
    <source>
        <dbReference type="Proteomes" id="UP001176059"/>
    </source>
</evidence>
<gene>
    <name evidence="2" type="ORF">DFJ43DRAFT_1066747</name>
</gene>
<keyword evidence="3" id="KW-1185">Reference proteome</keyword>
<dbReference type="Proteomes" id="UP001176059">
    <property type="component" value="Unassembled WGS sequence"/>
</dbReference>
<feature type="compositionally biased region" description="Polar residues" evidence="1">
    <location>
        <begin position="506"/>
        <end position="517"/>
    </location>
</feature>
<reference evidence="2" key="1">
    <citation type="submission" date="2022-08" db="EMBL/GenBank/DDBJ databases">
        <authorList>
            <consortium name="DOE Joint Genome Institute"/>
            <person name="Min B."/>
            <person name="Sierra-Patev S."/>
            <person name="Naranjo-Ortiz M."/>
            <person name="Looney B."/>
            <person name="Konkel Z."/>
            <person name="Slot J.C."/>
            <person name="Sakamoto Y."/>
            <person name="Steenwyk J.L."/>
            <person name="Rokas A."/>
            <person name="Carro J."/>
            <person name="Camarero S."/>
            <person name="Ferreira P."/>
            <person name="Molpeceres G."/>
            <person name="Ruiz-duenas F.J."/>
            <person name="Serrano A."/>
            <person name="Henrissat B."/>
            <person name="Drula E."/>
            <person name="Hughes K.W."/>
            <person name="Mata J.L."/>
            <person name="Ishikawa N.K."/>
            <person name="Vargas-Isla R."/>
            <person name="Ushijima S."/>
            <person name="Smith C.A."/>
            <person name="Ahrendt S."/>
            <person name="Andreopoulos W."/>
            <person name="He G."/>
            <person name="LaButti K."/>
            <person name="Lipzen A."/>
            <person name="Ng V."/>
            <person name="Riley R."/>
            <person name="Sandor L."/>
            <person name="Barry K."/>
            <person name="Martinez A.T."/>
            <person name="Xiao Y."/>
            <person name="Gibbons J.G."/>
            <person name="Terashima K."/>
            <person name="Hibbett D.S."/>
            <person name="Grigoriev I.V."/>
        </authorList>
    </citation>
    <scope>NUCLEOTIDE SEQUENCE</scope>
    <source>
        <strain evidence="2">ET3784</strain>
    </source>
</reference>
<comment type="caution">
    <text evidence="2">The sequence shown here is derived from an EMBL/GenBank/DDBJ whole genome shotgun (WGS) entry which is preliminary data.</text>
</comment>
<feature type="region of interest" description="Disordered" evidence="1">
    <location>
        <begin position="82"/>
        <end position="101"/>
    </location>
</feature>
<feature type="region of interest" description="Disordered" evidence="1">
    <location>
        <begin position="495"/>
        <end position="530"/>
    </location>
</feature>
<protein>
    <submittedName>
        <fullName evidence="2">Uncharacterized protein</fullName>
    </submittedName>
</protein>
<name>A0AA38JNS9_9AGAR</name>